<keyword evidence="1" id="KW-0812">Transmembrane</keyword>
<gene>
    <name evidence="3" type="ORF">COV74_00850</name>
</gene>
<organism evidence="3 4">
    <name type="scientific">Candidatus Abzuiibacterium crystallinum</name>
    <dbReference type="NCBI Taxonomy" id="1974748"/>
    <lineage>
        <taxon>Bacteria</taxon>
        <taxon>Pseudomonadati</taxon>
        <taxon>Candidatus Omnitrophota</taxon>
        <taxon>Candidatus Abzuiibacterium</taxon>
    </lineage>
</organism>
<protein>
    <recommendedName>
        <fullName evidence="2">CAAX prenyl protease 2/Lysostaphin resistance protein A-like domain-containing protein</fullName>
    </recommendedName>
</protein>
<dbReference type="GO" id="GO:0004175">
    <property type="term" value="F:endopeptidase activity"/>
    <property type="evidence" value="ECO:0007669"/>
    <property type="project" value="UniProtKB-ARBA"/>
</dbReference>
<sequence>MKKLITFLVVFSLAILLAAFLAPILYQFMPYFKFEKIFNRLLMIAALLVIAGFARLDQDFFKQCGLMERRGLLNHWLKGFFISIIILFLLIGFEFQLGALKFSDTYQVTLKLICQALAAGLVVGLIEEVFFRGFVFLKLNRNLKSTQAALILTNLFYALVHFLRSGRPYVDETPTMFDSLRLIGASFHAFVQLDVYWPSMVGLFLFGLVLSFSFLRTRSLAIAMGLHGGAVFVLKLTSRWYVVEPHVSDLVYGGRGFYSGLLGWLFILFIGLVIHRLARPSETS</sequence>
<dbReference type="Pfam" id="PF02517">
    <property type="entry name" value="Rce1-like"/>
    <property type="match status" value="1"/>
</dbReference>
<feature type="domain" description="CAAX prenyl protease 2/Lysostaphin resistance protein A-like" evidence="2">
    <location>
        <begin position="112"/>
        <end position="230"/>
    </location>
</feature>
<evidence type="ECO:0000256" key="1">
    <source>
        <dbReference type="SAM" id="Phobius"/>
    </source>
</evidence>
<evidence type="ECO:0000313" key="4">
    <source>
        <dbReference type="Proteomes" id="UP000230859"/>
    </source>
</evidence>
<feature type="transmembrane region" description="Helical" evidence="1">
    <location>
        <begin position="257"/>
        <end position="278"/>
    </location>
</feature>
<feature type="transmembrane region" description="Helical" evidence="1">
    <location>
        <begin position="220"/>
        <end position="237"/>
    </location>
</feature>
<dbReference type="PANTHER" id="PTHR39430:SF1">
    <property type="entry name" value="PROTEASE"/>
    <property type="match status" value="1"/>
</dbReference>
<dbReference type="AlphaFoldDB" id="A0A2H0LSJ9"/>
<feature type="transmembrane region" description="Helical" evidence="1">
    <location>
        <begin position="105"/>
        <end position="126"/>
    </location>
</feature>
<name>A0A2H0LSJ9_9BACT</name>
<feature type="transmembrane region" description="Helical" evidence="1">
    <location>
        <begin position="76"/>
        <end position="93"/>
    </location>
</feature>
<feature type="transmembrane region" description="Helical" evidence="1">
    <location>
        <begin position="195"/>
        <end position="215"/>
    </location>
</feature>
<dbReference type="Proteomes" id="UP000230859">
    <property type="component" value="Unassembled WGS sequence"/>
</dbReference>
<dbReference type="EMBL" id="PCVY01000011">
    <property type="protein sequence ID" value="PIQ87403.1"/>
    <property type="molecule type" value="Genomic_DNA"/>
</dbReference>
<evidence type="ECO:0000313" key="3">
    <source>
        <dbReference type="EMBL" id="PIQ87403.1"/>
    </source>
</evidence>
<reference evidence="3 4" key="1">
    <citation type="submission" date="2017-09" db="EMBL/GenBank/DDBJ databases">
        <title>Depth-based differentiation of microbial function through sediment-hosted aquifers and enrichment of novel symbionts in the deep terrestrial subsurface.</title>
        <authorList>
            <person name="Probst A.J."/>
            <person name="Ladd B."/>
            <person name="Jarett J.K."/>
            <person name="Geller-Mcgrath D.E."/>
            <person name="Sieber C.M."/>
            <person name="Emerson J.B."/>
            <person name="Anantharaman K."/>
            <person name="Thomas B.C."/>
            <person name="Malmstrom R."/>
            <person name="Stieglmeier M."/>
            <person name="Klingl A."/>
            <person name="Woyke T."/>
            <person name="Ryan C.M."/>
            <person name="Banfield J.F."/>
        </authorList>
    </citation>
    <scope>NUCLEOTIDE SEQUENCE [LARGE SCALE GENOMIC DNA]</scope>
    <source>
        <strain evidence="3">CG11_big_fil_rev_8_21_14_0_20_45_26</strain>
    </source>
</reference>
<comment type="caution">
    <text evidence="3">The sequence shown here is derived from an EMBL/GenBank/DDBJ whole genome shotgun (WGS) entry which is preliminary data.</text>
</comment>
<feature type="transmembrane region" description="Helical" evidence="1">
    <location>
        <begin position="147"/>
        <end position="164"/>
    </location>
</feature>
<dbReference type="InterPro" id="IPR003675">
    <property type="entry name" value="Rce1/LyrA-like_dom"/>
</dbReference>
<proteinExistence type="predicted"/>
<evidence type="ECO:0000259" key="2">
    <source>
        <dbReference type="Pfam" id="PF02517"/>
    </source>
</evidence>
<dbReference type="GO" id="GO:0080120">
    <property type="term" value="P:CAAX-box protein maturation"/>
    <property type="evidence" value="ECO:0007669"/>
    <property type="project" value="UniProtKB-ARBA"/>
</dbReference>
<feature type="transmembrane region" description="Helical" evidence="1">
    <location>
        <begin position="37"/>
        <end position="56"/>
    </location>
</feature>
<dbReference type="PANTHER" id="PTHR39430">
    <property type="entry name" value="MEMBRANE-ASSOCIATED PROTEASE-RELATED"/>
    <property type="match status" value="1"/>
</dbReference>
<keyword evidence="1" id="KW-1133">Transmembrane helix</keyword>
<accession>A0A2H0LSJ9</accession>
<keyword evidence="1" id="KW-0472">Membrane</keyword>